<dbReference type="InterPro" id="IPR014867">
    <property type="entry name" value="Spore_coat_CotH_CotH2/3/7"/>
</dbReference>
<protein>
    <submittedName>
        <fullName evidence="1">Unannotated protein</fullName>
    </submittedName>
</protein>
<name>A0A6J6N5V6_9ZZZZ</name>
<accession>A0A6J6N5V6</accession>
<dbReference type="Pfam" id="PF08757">
    <property type="entry name" value="CotH"/>
    <property type="match status" value="1"/>
</dbReference>
<gene>
    <name evidence="1" type="ORF">UFOPK2373_00324</name>
</gene>
<evidence type="ECO:0000313" key="1">
    <source>
        <dbReference type="EMBL" id="CAB4682030.1"/>
    </source>
</evidence>
<dbReference type="PANTHER" id="PTHR40050">
    <property type="entry name" value="INNER SPORE COAT PROTEIN H"/>
    <property type="match status" value="1"/>
</dbReference>
<dbReference type="PANTHER" id="PTHR40050:SF1">
    <property type="entry name" value="INNER SPORE COAT PROTEIN H"/>
    <property type="match status" value="1"/>
</dbReference>
<sequence>MDKMALFRRLTVGFLAPVVLLGILTGPAQAATPLKITDIYNPLKVLRADLDLPSASVASLNNSATFKVYVPGTLTLSVDGKSSGVQEITIRLKGSTSMYKLDETPSFKIKFKKGPTGLGYLGLRRLTLNGMVQDNSKIHEFGAYNLFNAMGIPASKTGWARLYINGVDRGLYVNVEQPDQVFMAKRFKDITQHVYEGVARRDLQLGNDNGDATTGAFLVDYGWKVTPNKNDLTKLINYASDWEDKTWYQGLLTVTDRALLIRAFAVENFLGHWDSYTGPGINNFYLRSNTRNKFTYIPWGVDQTFGENRGTEVLGDTFNLPLISDSSPHPWSRSMNRGKLYVQCINYKPCRTQYLLELKAVSAMATKIKLGTQMRAAAAVIEPVLAVQYANDKDTLTLAHNEQKRSIAYIAKRQAEVKALLAKYKIK</sequence>
<proteinExistence type="predicted"/>
<reference evidence="1" key="1">
    <citation type="submission" date="2020-05" db="EMBL/GenBank/DDBJ databases">
        <authorList>
            <person name="Chiriac C."/>
            <person name="Salcher M."/>
            <person name="Ghai R."/>
            <person name="Kavagutti S V."/>
        </authorList>
    </citation>
    <scope>NUCLEOTIDE SEQUENCE</scope>
</reference>
<dbReference type="EMBL" id="CAEZXL010000034">
    <property type="protein sequence ID" value="CAB4682030.1"/>
    <property type="molecule type" value="Genomic_DNA"/>
</dbReference>
<dbReference type="AlphaFoldDB" id="A0A6J6N5V6"/>
<organism evidence="1">
    <name type="scientific">freshwater metagenome</name>
    <dbReference type="NCBI Taxonomy" id="449393"/>
    <lineage>
        <taxon>unclassified sequences</taxon>
        <taxon>metagenomes</taxon>
        <taxon>ecological metagenomes</taxon>
    </lineage>
</organism>